<evidence type="ECO:0000259" key="7">
    <source>
        <dbReference type="Pfam" id="PF07980"/>
    </source>
</evidence>
<dbReference type="Gene3D" id="1.25.40.390">
    <property type="match status" value="1"/>
</dbReference>
<sequence>MKKIKYILLLNVVISSLISCDRELDTAPTDSATEKEVFSTLETTESLINGTWAKFNEEASTYANIGYSTVLRTSDAMGSDVVVNTARYGFGSAYAFAEMSHKTQTRVDFIWSLLYSTINNMNTLLSHIDQIEGPKAKKDQVKGQAKAFRAFCYLNLVSFYQFSYLKDKKALVVPIYTEQSIIHTVPIKKSSLEEVYNQIKSDLLDAQRLLKNYERNNKEKINLSVVNGLLARTYLNTGEWLKAAASAQAARVGYALMTAEKYLAGFNDISNEEWIWGHGQIQQQSSESYAFHYLDVSTSGSYYRSFMADPYFKDLFDDKDIRNKLFEWDHLRGSEGMLRYKKFRFKPGLIADIVYMRSAEMYLIEAEANARAGNLAKAVSLLNELKSARKANVYKEGLGSDAVIKEILIERRKELFGEGFSLSDIIRTQGSVKRKPYVDNAGKPIKIDIKFLEGGKEKILKVNAKGHSIFTFPDKTDFVPNSRYYLFSIPQDEADNNTNL</sequence>
<dbReference type="InterPro" id="IPR033985">
    <property type="entry name" value="SusD-like_N"/>
</dbReference>
<keyword evidence="5" id="KW-0998">Cell outer membrane</keyword>
<dbReference type="InterPro" id="IPR012944">
    <property type="entry name" value="SusD_RagB_dom"/>
</dbReference>
<evidence type="ECO:0000256" key="6">
    <source>
        <dbReference type="SAM" id="Coils"/>
    </source>
</evidence>
<dbReference type="AlphaFoldDB" id="A0A845PW34"/>
<dbReference type="InterPro" id="IPR011990">
    <property type="entry name" value="TPR-like_helical_dom_sf"/>
</dbReference>
<keyword evidence="10" id="KW-1185">Reference proteome</keyword>
<dbReference type="EMBL" id="JAAABJ010000641">
    <property type="protein sequence ID" value="NAW52044.1"/>
    <property type="molecule type" value="Genomic_DNA"/>
</dbReference>
<evidence type="ECO:0000313" key="9">
    <source>
        <dbReference type="EMBL" id="NAW52044.1"/>
    </source>
</evidence>
<reference evidence="9 10" key="1">
    <citation type="submission" date="2019-11" db="EMBL/GenBank/DDBJ databases">
        <title>Characterization of Elizabethkingia argenteiflava sp. nov., isolated from inner surface of Soybean Pods.</title>
        <authorList>
            <person name="Mo S."/>
        </authorList>
    </citation>
    <scope>NUCLEOTIDE SEQUENCE [LARGE SCALE GENOMIC DNA]</scope>
    <source>
        <strain evidence="9 10">YB22</strain>
    </source>
</reference>
<comment type="similarity">
    <text evidence="2">Belongs to the SusD family.</text>
</comment>
<keyword evidence="6" id="KW-0175">Coiled coil</keyword>
<proteinExistence type="inferred from homology"/>
<feature type="coiled-coil region" evidence="6">
    <location>
        <begin position="196"/>
        <end position="223"/>
    </location>
</feature>
<feature type="domain" description="RagB/SusD" evidence="7">
    <location>
        <begin position="351"/>
        <end position="500"/>
    </location>
</feature>
<dbReference type="GO" id="GO:0009279">
    <property type="term" value="C:cell outer membrane"/>
    <property type="evidence" value="ECO:0007669"/>
    <property type="project" value="UniProtKB-SubCell"/>
</dbReference>
<dbReference type="PROSITE" id="PS51257">
    <property type="entry name" value="PROKAR_LIPOPROTEIN"/>
    <property type="match status" value="1"/>
</dbReference>
<organism evidence="9 10">
    <name type="scientific">Elizabethkingia argenteiflava</name>
    <dbReference type="NCBI Taxonomy" id="2681556"/>
    <lineage>
        <taxon>Bacteria</taxon>
        <taxon>Pseudomonadati</taxon>
        <taxon>Bacteroidota</taxon>
        <taxon>Flavobacteriia</taxon>
        <taxon>Flavobacteriales</taxon>
        <taxon>Weeksellaceae</taxon>
        <taxon>Elizabethkingia</taxon>
    </lineage>
</organism>
<evidence type="ECO:0000256" key="3">
    <source>
        <dbReference type="ARBA" id="ARBA00022729"/>
    </source>
</evidence>
<feature type="domain" description="SusD-like N-terminal" evidence="8">
    <location>
        <begin position="83"/>
        <end position="235"/>
    </location>
</feature>
<dbReference type="CDD" id="cd08977">
    <property type="entry name" value="SusD"/>
    <property type="match status" value="1"/>
</dbReference>
<evidence type="ECO:0000313" key="10">
    <source>
        <dbReference type="Proteomes" id="UP000553459"/>
    </source>
</evidence>
<comment type="subcellular location">
    <subcellularLocation>
        <location evidence="1">Cell outer membrane</location>
    </subcellularLocation>
</comment>
<keyword evidence="3" id="KW-0732">Signal</keyword>
<dbReference type="Pfam" id="PF07980">
    <property type="entry name" value="SusD_RagB"/>
    <property type="match status" value="1"/>
</dbReference>
<dbReference type="SUPFAM" id="SSF48452">
    <property type="entry name" value="TPR-like"/>
    <property type="match status" value="1"/>
</dbReference>
<protein>
    <submittedName>
        <fullName evidence="9">RagB/SusD family nutrient uptake outer membrane protein</fullName>
    </submittedName>
</protein>
<comment type="caution">
    <text evidence="9">The sequence shown here is derived from an EMBL/GenBank/DDBJ whole genome shotgun (WGS) entry which is preliminary data.</text>
</comment>
<name>A0A845PW34_9FLAO</name>
<dbReference type="Proteomes" id="UP000553459">
    <property type="component" value="Unassembled WGS sequence"/>
</dbReference>
<evidence type="ECO:0000256" key="5">
    <source>
        <dbReference type="ARBA" id="ARBA00023237"/>
    </source>
</evidence>
<accession>A0A845PW34</accession>
<evidence type="ECO:0000259" key="8">
    <source>
        <dbReference type="Pfam" id="PF14322"/>
    </source>
</evidence>
<keyword evidence="4" id="KW-0472">Membrane</keyword>
<evidence type="ECO:0000256" key="4">
    <source>
        <dbReference type="ARBA" id="ARBA00023136"/>
    </source>
</evidence>
<gene>
    <name evidence="9" type="ORF">GNY06_11915</name>
</gene>
<evidence type="ECO:0000256" key="1">
    <source>
        <dbReference type="ARBA" id="ARBA00004442"/>
    </source>
</evidence>
<dbReference type="Pfam" id="PF14322">
    <property type="entry name" value="SusD-like_3"/>
    <property type="match status" value="1"/>
</dbReference>
<dbReference type="RefSeq" id="WP_166520292.1">
    <property type="nucleotide sequence ID" value="NZ_JAAABJ010000641.1"/>
</dbReference>
<evidence type="ECO:0000256" key="2">
    <source>
        <dbReference type="ARBA" id="ARBA00006275"/>
    </source>
</evidence>